<dbReference type="Pfam" id="PF07971">
    <property type="entry name" value="Glyco_hydro_92"/>
    <property type="match status" value="1"/>
</dbReference>
<dbReference type="InterPro" id="IPR014718">
    <property type="entry name" value="GH-type_carb-bd"/>
</dbReference>
<accession>A0A7G1HZC2</accession>
<feature type="domain" description="Glycosyl hydrolase family 92" evidence="5">
    <location>
        <begin position="234"/>
        <end position="728"/>
    </location>
</feature>
<dbReference type="Proteomes" id="UP000594042">
    <property type="component" value="Chromosome"/>
</dbReference>
<keyword evidence="8" id="KW-1185">Reference proteome</keyword>
<comment type="subunit">
    <text evidence="2">Monomer.</text>
</comment>
<evidence type="ECO:0000313" key="7">
    <source>
        <dbReference type="EMBL" id="BCI63794.1"/>
    </source>
</evidence>
<dbReference type="InterPro" id="IPR012939">
    <property type="entry name" value="Glyco_hydro_92"/>
</dbReference>
<dbReference type="PANTHER" id="PTHR12143:SF43">
    <property type="entry name" value="PUTATIVE-RELATED"/>
    <property type="match status" value="1"/>
</dbReference>
<dbReference type="EMBL" id="AP023322">
    <property type="protein sequence ID" value="BCI63794.1"/>
    <property type="molecule type" value="Genomic_DNA"/>
</dbReference>
<evidence type="ECO:0000259" key="5">
    <source>
        <dbReference type="Pfam" id="PF07971"/>
    </source>
</evidence>
<dbReference type="GO" id="GO:0005975">
    <property type="term" value="P:carbohydrate metabolic process"/>
    <property type="evidence" value="ECO:0007669"/>
    <property type="project" value="InterPro"/>
</dbReference>
<dbReference type="GO" id="GO:0006516">
    <property type="term" value="P:glycoprotein catabolic process"/>
    <property type="evidence" value="ECO:0007669"/>
    <property type="project" value="TreeGrafter"/>
</dbReference>
<keyword evidence="4" id="KW-0732">Signal</keyword>
<evidence type="ECO:0000256" key="4">
    <source>
        <dbReference type="SAM" id="SignalP"/>
    </source>
</evidence>
<dbReference type="FunFam" id="3.30.2080.10:FF:000001">
    <property type="entry name" value="Alpha-1,2-mannosidase subfamily"/>
    <property type="match status" value="1"/>
</dbReference>
<organism evidence="7 8">
    <name type="scientific">Coprobacter secundus subsp. similis</name>
    <dbReference type="NCBI Taxonomy" id="2751153"/>
    <lineage>
        <taxon>Bacteria</taxon>
        <taxon>Pseudomonadati</taxon>
        <taxon>Bacteroidota</taxon>
        <taxon>Bacteroidia</taxon>
        <taxon>Bacteroidales</taxon>
        <taxon>Barnesiellaceae</taxon>
        <taxon>Coprobacter</taxon>
    </lineage>
</organism>
<dbReference type="AlphaFoldDB" id="A0A7G1HZC2"/>
<dbReference type="Gene3D" id="2.70.98.10">
    <property type="match status" value="1"/>
</dbReference>
<evidence type="ECO:0000256" key="3">
    <source>
        <dbReference type="ARBA" id="ARBA00022837"/>
    </source>
</evidence>
<dbReference type="GO" id="GO:0030246">
    <property type="term" value="F:carbohydrate binding"/>
    <property type="evidence" value="ECO:0007669"/>
    <property type="project" value="InterPro"/>
</dbReference>
<dbReference type="InterPro" id="IPR005887">
    <property type="entry name" value="GH92_a_mannosidase_put"/>
</dbReference>
<dbReference type="InterPro" id="IPR008928">
    <property type="entry name" value="6-hairpin_glycosidase_sf"/>
</dbReference>
<dbReference type="GO" id="GO:0005829">
    <property type="term" value="C:cytosol"/>
    <property type="evidence" value="ECO:0007669"/>
    <property type="project" value="TreeGrafter"/>
</dbReference>
<evidence type="ECO:0000256" key="1">
    <source>
        <dbReference type="ARBA" id="ARBA00001913"/>
    </source>
</evidence>
<dbReference type="InterPro" id="IPR050883">
    <property type="entry name" value="PNGase"/>
</dbReference>
<dbReference type="Gene3D" id="3.30.2080.10">
    <property type="entry name" value="GH92 mannosidase domain"/>
    <property type="match status" value="1"/>
</dbReference>
<dbReference type="PANTHER" id="PTHR12143">
    <property type="entry name" value="PEPTIDE N-GLYCANASE PNGASE -RELATED"/>
    <property type="match status" value="1"/>
</dbReference>
<comment type="cofactor">
    <cofactor evidence="1">
        <name>Ca(2+)</name>
        <dbReference type="ChEBI" id="CHEBI:29108"/>
    </cofactor>
</comment>
<name>A0A7G1HZC2_9BACT</name>
<feature type="domain" description="Glycosyl hydrolase family 92 N-terminal" evidence="6">
    <location>
        <begin position="33"/>
        <end position="228"/>
    </location>
</feature>
<evidence type="ECO:0000313" key="8">
    <source>
        <dbReference type="Proteomes" id="UP000594042"/>
    </source>
</evidence>
<reference evidence="8" key="1">
    <citation type="submission" date="2020-07" db="EMBL/GenBank/DDBJ databases">
        <title>Complete genome sequencing of Coprobacter sp. strain 2CBH44.</title>
        <authorList>
            <person name="Sakamoto M."/>
            <person name="Murakami T."/>
            <person name="Mori H."/>
        </authorList>
    </citation>
    <scope>NUCLEOTIDE SEQUENCE [LARGE SCALE GENOMIC DNA]</scope>
    <source>
        <strain evidence="8">2CBH44</strain>
    </source>
</reference>
<evidence type="ECO:0000259" key="6">
    <source>
        <dbReference type="Pfam" id="PF17678"/>
    </source>
</evidence>
<dbReference type="Pfam" id="PF17678">
    <property type="entry name" value="Glyco_hydro_92N"/>
    <property type="match status" value="1"/>
</dbReference>
<feature type="signal peptide" evidence="4">
    <location>
        <begin position="1"/>
        <end position="24"/>
    </location>
</feature>
<feature type="chain" id="PRO_5028862130" evidence="4">
    <location>
        <begin position="25"/>
        <end position="748"/>
    </location>
</feature>
<dbReference type="PROSITE" id="PS51257">
    <property type="entry name" value="PROKAR_LIPOPROTEIN"/>
    <property type="match status" value="1"/>
</dbReference>
<dbReference type="Gene3D" id="1.20.1610.10">
    <property type="entry name" value="alpha-1,2-mannosidases domains"/>
    <property type="match status" value="1"/>
</dbReference>
<dbReference type="KEGG" id="copr:Cop2CBH44_21470"/>
<dbReference type="InterPro" id="IPR041371">
    <property type="entry name" value="GH92_N"/>
</dbReference>
<dbReference type="NCBIfam" id="TIGR01180">
    <property type="entry name" value="aman2_put"/>
    <property type="match status" value="1"/>
</dbReference>
<dbReference type="GO" id="GO:0000224">
    <property type="term" value="F:peptide-N4-(N-acetyl-beta-glucosaminyl)asparagine amidase activity"/>
    <property type="evidence" value="ECO:0007669"/>
    <property type="project" value="TreeGrafter"/>
</dbReference>
<protein>
    <submittedName>
        <fullName evidence="7">Alpha-1 2-mannosidase</fullName>
    </submittedName>
</protein>
<evidence type="ECO:0000256" key="2">
    <source>
        <dbReference type="ARBA" id="ARBA00011245"/>
    </source>
</evidence>
<proteinExistence type="predicted"/>
<dbReference type="Gene3D" id="1.20.1050.60">
    <property type="entry name" value="alpha-1,2-mannosidase"/>
    <property type="match status" value="1"/>
</dbReference>
<gene>
    <name evidence="7" type="ORF">Cop2CBH44_21470</name>
</gene>
<keyword evidence="3" id="KW-0106">Calcium</keyword>
<sequence length="748" mass="85918">MKNNNSKFIIASLIWILFTGCKQASPEKELVDYVNPYIGNISHMLVPTYPTVHLPNSMLRVYPQRNDYTGNQLKGLPILLTAHRGIHAFNLSPYQGAESGLQPIISYNYDNEDIKPYYYNVYLDNINANVRFAPSHQSAIYNINFYQPDSNYLVINTNNGRLTAKGNSISGYQQIGNAKAYLYLETEQQPTTTYALSDGKIKNISEKDNCIVFHFADARQINIRYGVSFISEEQAKNNLIREIPDYNIDKIIEQGRNIWNEALGKIKVKGSDENQKTIFYTSMYRVYERPICISEDGHYYSGFDGKIHDDGGTPFYTDDWLWDTFRAAHPLRIIIDPQKENEILNSFIRMAEQRDNYWMPTFPEIGGDNHSMNCNHGVACFLDAYVKGIKNFDLNKAYKACKGAITEKTLIPWSAEKAGILDKFYKENGYFPSLAIGEKETVAEVNSFEKRQAVAVTLGTVYDEWCLAQIAKQLGNNEDYRYFLNRSLNYHKIFNPQTRFFHPKDSKGNFIEPFDYGLSGGIGFREYYDENNGWIYRWDLQHNFADLVKMIGGKKQFVAELERMYNTQLVLWKPDFFATNADHTGNVGQFSMGNEPCLHIPYLYNYAGEPWRTQYRIRHLMNQWFRNDVMGIPGDEDGGGMSAFVVFSSLGFYPITPGLPMYVIGSPIFENTQIQLNNGKVFKIICKNYAPENKYIQSARLNGQEWNKSWFTHTDLINGGTLELTMGKLPNEKWASTAEAIPPSFEMP</sequence>
<dbReference type="RefSeq" id="WP_200754788.1">
    <property type="nucleotide sequence ID" value="NZ_AP023322.1"/>
</dbReference>
<dbReference type="SUPFAM" id="SSF48208">
    <property type="entry name" value="Six-hairpin glycosidases"/>
    <property type="match status" value="1"/>
</dbReference>